<evidence type="ECO:0000313" key="2">
    <source>
        <dbReference type="Proteomes" id="UP001596470"/>
    </source>
</evidence>
<organism evidence="1 2">
    <name type="scientific">Glycomyces mayteni</name>
    <dbReference type="NCBI Taxonomy" id="543887"/>
    <lineage>
        <taxon>Bacteria</taxon>
        <taxon>Bacillati</taxon>
        <taxon>Actinomycetota</taxon>
        <taxon>Actinomycetes</taxon>
        <taxon>Glycomycetales</taxon>
        <taxon>Glycomycetaceae</taxon>
        <taxon>Glycomyces</taxon>
    </lineage>
</organism>
<comment type="caution">
    <text evidence="1">The sequence shown here is derived from an EMBL/GenBank/DDBJ whole genome shotgun (WGS) entry which is preliminary data.</text>
</comment>
<sequence>MSHHEPHLWAALEAAEKLADNDIQQARLEDLVDAADAGGFPRLAFAARHALANAYSVGRQWDRAFPLFARCLAEHDARGHELGPDDEAALHSWYCWIITSMAEFPAIGLPRIYAALDDVERRFRTAGRDLREVYATRRSVAHRAADWDQEQEYFERWTAAGGPDPTDMWDFALQVSRLTARGDDAAAYALAAPVLAGDRTFDEPPVPVHIDMLLPLARMGLHAEARRSFRLARRGIDRDVYRYEYSGKLIEFCALTGNLDAGLERVSMMMWGFPTLNRPTGKMDFAAAVAVLMRQMVEAGRGDEPVGWAKQGEDEYVDAVQMLGRMRGTALDLAARFDERDATTAHTDRVRARLAAGPVAPVRVSAASLPFTYGIPADLPPEEVLSRAERHLDRGRRTAARDHLRALGQPPAHLAARRAHLLARLDGGPDEGSALYEAAGQYQDDEDWVRMALCLCDAAVWMADNGRLDDAVPVVTGMRDMLRKLPEPAAVARAEFAYANVMTGLDSDEVDRALARAAEDAAESSDPYVVALVAGHRVHRAQKRQAPLDEVVALAEAMRDAALDADWPAQAVRAFSCLEAAHAEAGTGAAYRREVDERTAGFDSGTTAAVRVGFGYAQARGLIGEGRAAEAVLALEEWIAAERSSGVPAMHWHWLAQGYLAAGRLDDAVDAAEARADLLDELRDHDRLEDPSAADANRALLVDCHRRLRDFAGALEQLEILSRNAHKRDDAPLQEYVRDQVEQVRREMASR</sequence>
<protein>
    <recommendedName>
        <fullName evidence="3">Tetratricopeptide repeat protein</fullName>
    </recommendedName>
</protein>
<reference evidence="2" key="1">
    <citation type="journal article" date="2019" name="Int. J. Syst. Evol. Microbiol.">
        <title>The Global Catalogue of Microorganisms (GCM) 10K type strain sequencing project: providing services to taxonomists for standard genome sequencing and annotation.</title>
        <authorList>
            <consortium name="The Broad Institute Genomics Platform"/>
            <consortium name="The Broad Institute Genome Sequencing Center for Infectious Disease"/>
            <person name="Wu L."/>
            <person name="Ma J."/>
        </authorList>
    </citation>
    <scope>NUCLEOTIDE SEQUENCE [LARGE SCALE GENOMIC DNA]</scope>
    <source>
        <strain evidence="2">KACC 12634</strain>
    </source>
</reference>
<evidence type="ECO:0008006" key="3">
    <source>
        <dbReference type="Google" id="ProtNLM"/>
    </source>
</evidence>
<keyword evidence="2" id="KW-1185">Reference proteome</keyword>
<dbReference type="RefSeq" id="WP_382352838.1">
    <property type="nucleotide sequence ID" value="NZ_JBHMBP010000004.1"/>
</dbReference>
<accession>A0ABW2D2W5</accession>
<evidence type="ECO:0000313" key="1">
    <source>
        <dbReference type="EMBL" id="MFC6955851.1"/>
    </source>
</evidence>
<gene>
    <name evidence="1" type="ORF">ACFQS3_01445</name>
</gene>
<name>A0ABW2D2W5_9ACTN</name>
<dbReference type="Proteomes" id="UP001596470">
    <property type="component" value="Unassembled WGS sequence"/>
</dbReference>
<proteinExistence type="predicted"/>
<dbReference type="EMBL" id="JBHSYS010000001">
    <property type="protein sequence ID" value="MFC6955851.1"/>
    <property type="molecule type" value="Genomic_DNA"/>
</dbReference>